<accession>A0A9X2EPW5</accession>
<feature type="transmembrane region" description="Helical" evidence="1">
    <location>
        <begin position="106"/>
        <end position="124"/>
    </location>
</feature>
<dbReference type="RefSeq" id="WP_252470423.1">
    <property type="nucleotide sequence ID" value="NZ_JALBWM010000070.1"/>
</dbReference>
<dbReference type="AlphaFoldDB" id="A0A9X2EPW5"/>
<keyword evidence="1" id="KW-0472">Membrane</keyword>
<keyword evidence="1" id="KW-0812">Transmembrane</keyword>
<protein>
    <submittedName>
        <fullName evidence="2">Uncharacterized protein</fullName>
    </submittedName>
</protein>
<name>A0A9X2EPW5_9GAMM</name>
<reference evidence="2" key="1">
    <citation type="journal article" date="2022" name="Arch. Microbiol.">
        <title>Microbulbifer okhotskensis sp. nov., isolated from a deep bottom sediment of the Okhotsk Sea.</title>
        <authorList>
            <person name="Romanenko L."/>
            <person name="Kurilenko V."/>
            <person name="Otstavnykh N."/>
            <person name="Velansky P."/>
            <person name="Isaeva M."/>
            <person name="Mikhailov V."/>
        </authorList>
    </citation>
    <scope>NUCLEOTIDE SEQUENCE</scope>
    <source>
        <strain evidence="2">OS29</strain>
    </source>
</reference>
<evidence type="ECO:0000256" key="1">
    <source>
        <dbReference type="SAM" id="Phobius"/>
    </source>
</evidence>
<dbReference type="Proteomes" id="UP001139028">
    <property type="component" value="Unassembled WGS sequence"/>
</dbReference>
<evidence type="ECO:0000313" key="2">
    <source>
        <dbReference type="EMBL" id="MCO1335575.1"/>
    </source>
</evidence>
<dbReference type="EMBL" id="JALBWM010000070">
    <property type="protein sequence ID" value="MCO1335575.1"/>
    <property type="molecule type" value="Genomic_DNA"/>
</dbReference>
<keyword evidence="1" id="KW-1133">Transmembrane helix</keyword>
<keyword evidence="3" id="KW-1185">Reference proteome</keyword>
<gene>
    <name evidence="2" type="ORF">MO867_14645</name>
</gene>
<feature type="transmembrane region" description="Helical" evidence="1">
    <location>
        <begin position="68"/>
        <end position="86"/>
    </location>
</feature>
<sequence>MTITLVGVWAGLSAQQSTFGLTSFSYLLLALAFLWGFAKTESGRVANLRRGAAISLGDTLSILRRDHMFLVVIIANILSLFIYAHMDSSLVQYLTRIEAPRLVELISSMIFVNALTIVLLQFPIMKLMGYFEY</sequence>
<organism evidence="2 3">
    <name type="scientific">Microbulbifer okhotskensis</name>
    <dbReference type="NCBI Taxonomy" id="2926617"/>
    <lineage>
        <taxon>Bacteria</taxon>
        <taxon>Pseudomonadati</taxon>
        <taxon>Pseudomonadota</taxon>
        <taxon>Gammaproteobacteria</taxon>
        <taxon>Cellvibrionales</taxon>
        <taxon>Microbulbiferaceae</taxon>
        <taxon>Microbulbifer</taxon>
    </lineage>
</organism>
<evidence type="ECO:0000313" key="3">
    <source>
        <dbReference type="Proteomes" id="UP001139028"/>
    </source>
</evidence>
<proteinExistence type="predicted"/>
<feature type="transmembrane region" description="Helical" evidence="1">
    <location>
        <begin position="24"/>
        <end position="40"/>
    </location>
</feature>
<comment type="caution">
    <text evidence="2">The sequence shown here is derived from an EMBL/GenBank/DDBJ whole genome shotgun (WGS) entry which is preliminary data.</text>
</comment>